<dbReference type="AlphaFoldDB" id="A0A1V4JYI0"/>
<sequence length="82" mass="9110">MIVSFRGNTSSYFWKQGFIEGLLKLPGFQLPEQPEDSPHTRNLLSKILSTSRKNSTSPLKSKPSDVTEGSSCSCAYHTSIEM</sequence>
<name>A0A1V4JYI0_PATFA</name>
<keyword evidence="3" id="KW-1185">Reference proteome</keyword>
<protein>
    <submittedName>
        <fullName evidence="2">Uncharacterized protein</fullName>
    </submittedName>
</protein>
<reference evidence="2 3" key="1">
    <citation type="submission" date="2016-02" db="EMBL/GenBank/DDBJ databases">
        <title>Band-tailed pigeon sequencing and assembly.</title>
        <authorList>
            <person name="Soares A.E."/>
            <person name="Novak B.J."/>
            <person name="Rice E.S."/>
            <person name="O'Connell B."/>
            <person name="Chang D."/>
            <person name="Weber S."/>
            <person name="Shapiro B."/>
        </authorList>
    </citation>
    <scope>NUCLEOTIDE SEQUENCE [LARGE SCALE GENOMIC DNA]</scope>
    <source>
        <strain evidence="2">BTP2013</strain>
        <tissue evidence="2">Blood</tissue>
    </source>
</reference>
<accession>A0A1V4JYI0</accession>
<dbReference type="Proteomes" id="UP000190648">
    <property type="component" value="Unassembled WGS sequence"/>
</dbReference>
<feature type="compositionally biased region" description="Polar residues" evidence="1">
    <location>
        <begin position="40"/>
        <end position="59"/>
    </location>
</feature>
<comment type="caution">
    <text evidence="2">The sequence shown here is derived from an EMBL/GenBank/DDBJ whole genome shotgun (WGS) entry which is preliminary data.</text>
</comment>
<evidence type="ECO:0000313" key="2">
    <source>
        <dbReference type="EMBL" id="OPJ77258.1"/>
    </source>
</evidence>
<feature type="region of interest" description="Disordered" evidence="1">
    <location>
        <begin position="30"/>
        <end position="71"/>
    </location>
</feature>
<dbReference type="EMBL" id="LSYS01005497">
    <property type="protein sequence ID" value="OPJ77258.1"/>
    <property type="molecule type" value="Genomic_DNA"/>
</dbReference>
<evidence type="ECO:0000313" key="3">
    <source>
        <dbReference type="Proteomes" id="UP000190648"/>
    </source>
</evidence>
<evidence type="ECO:0000256" key="1">
    <source>
        <dbReference type="SAM" id="MobiDB-lite"/>
    </source>
</evidence>
<gene>
    <name evidence="2" type="ORF">AV530_007627</name>
</gene>
<proteinExistence type="predicted"/>
<organism evidence="2 3">
    <name type="scientific">Patagioenas fasciata monilis</name>
    <dbReference type="NCBI Taxonomy" id="372326"/>
    <lineage>
        <taxon>Eukaryota</taxon>
        <taxon>Metazoa</taxon>
        <taxon>Chordata</taxon>
        <taxon>Craniata</taxon>
        <taxon>Vertebrata</taxon>
        <taxon>Euteleostomi</taxon>
        <taxon>Archelosauria</taxon>
        <taxon>Archosauria</taxon>
        <taxon>Dinosauria</taxon>
        <taxon>Saurischia</taxon>
        <taxon>Theropoda</taxon>
        <taxon>Coelurosauria</taxon>
        <taxon>Aves</taxon>
        <taxon>Neognathae</taxon>
        <taxon>Neoaves</taxon>
        <taxon>Columbimorphae</taxon>
        <taxon>Columbiformes</taxon>
        <taxon>Columbidae</taxon>
        <taxon>Patagioenas</taxon>
    </lineage>
</organism>